<feature type="transmembrane region" description="Helical" evidence="9">
    <location>
        <begin position="128"/>
        <end position="152"/>
    </location>
</feature>
<evidence type="ECO:0000256" key="4">
    <source>
        <dbReference type="ARBA" id="ARBA00022475"/>
    </source>
</evidence>
<evidence type="ECO:0000256" key="7">
    <source>
        <dbReference type="ARBA" id="ARBA00023136"/>
    </source>
</evidence>
<comment type="subcellular location">
    <subcellularLocation>
        <location evidence="1">Cell membrane</location>
        <topology evidence="1">Multi-pass membrane protein</topology>
    </subcellularLocation>
</comment>
<gene>
    <name evidence="10" type="ORF">CLV54_0984</name>
</gene>
<evidence type="ECO:0000313" key="11">
    <source>
        <dbReference type="Proteomes" id="UP000230161"/>
    </source>
</evidence>
<proteinExistence type="inferred from homology"/>
<evidence type="ECO:0000256" key="5">
    <source>
        <dbReference type="ARBA" id="ARBA00022692"/>
    </source>
</evidence>
<reference evidence="10 11" key="1">
    <citation type="submission" date="2017-11" db="EMBL/GenBank/DDBJ databases">
        <title>Genomic Encyclopedia of Archaeal and Bacterial Type Strains, Phase II (KMG-II): From Individual Species to Whole Genera.</title>
        <authorList>
            <person name="Goeker M."/>
        </authorList>
    </citation>
    <scope>NUCLEOTIDE SEQUENCE [LARGE SCALE GENOMIC DNA]</scope>
    <source>
        <strain evidence="10 11">DSM 25625</strain>
    </source>
</reference>
<sequence length="260" mass="26291">MARAKNESVALRAGIAVGLATAAYGVSFGALSVAAGLDVWQTCFMSLVMFTGGSQFALVGIIASGGTAVGPAAIASATLLGTRNAIYGMRMAPLIGPGWLKRLAAAWVTIDESTAVALAQPTLRSQRLGFWAAALAVFVGWNATTLVGALIGDALGDTSAYGLDAAAAAAFLGLIWPRLKRLQAGAVAVGAAIVAVALTPVLAPGLPVLLAALVAVVVGLVNWLGPKDAPQNGLDPHAMGEHDDGQHGRHPDERTNGEPE</sequence>
<organism evidence="10 11">
    <name type="scientific">Compostimonas suwonensis</name>
    <dbReference type="NCBI Taxonomy" id="1048394"/>
    <lineage>
        <taxon>Bacteria</taxon>
        <taxon>Bacillati</taxon>
        <taxon>Actinomycetota</taxon>
        <taxon>Actinomycetes</taxon>
        <taxon>Micrococcales</taxon>
        <taxon>Microbacteriaceae</taxon>
        <taxon>Compostimonas</taxon>
    </lineage>
</organism>
<protein>
    <submittedName>
        <fullName evidence="10">Putative branched-subunit amino acid permease</fullName>
    </submittedName>
</protein>
<dbReference type="PANTHER" id="PTHR34979">
    <property type="entry name" value="INNER MEMBRANE PROTEIN YGAZ"/>
    <property type="match status" value="1"/>
</dbReference>
<evidence type="ECO:0000256" key="3">
    <source>
        <dbReference type="ARBA" id="ARBA00022448"/>
    </source>
</evidence>
<dbReference type="PANTHER" id="PTHR34979:SF1">
    <property type="entry name" value="INNER MEMBRANE PROTEIN YGAZ"/>
    <property type="match status" value="1"/>
</dbReference>
<dbReference type="Pfam" id="PF03591">
    <property type="entry name" value="AzlC"/>
    <property type="match status" value="1"/>
</dbReference>
<feature type="transmembrane region" description="Helical" evidence="9">
    <location>
        <begin position="184"/>
        <end position="202"/>
    </location>
</feature>
<dbReference type="Proteomes" id="UP000230161">
    <property type="component" value="Unassembled WGS sequence"/>
</dbReference>
<name>A0A2M9BZ26_9MICO</name>
<feature type="transmembrane region" description="Helical" evidence="9">
    <location>
        <begin position="56"/>
        <end position="81"/>
    </location>
</feature>
<evidence type="ECO:0000256" key="6">
    <source>
        <dbReference type="ARBA" id="ARBA00022989"/>
    </source>
</evidence>
<comment type="caution">
    <text evidence="10">The sequence shown here is derived from an EMBL/GenBank/DDBJ whole genome shotgun (WGS) entry which is preliminary data.</text>
</comment>
<feature type="transmembrane region" description="Helical" evidence="9">
    <location>
        <begin position="158"/>
        <end position="177"/>
    </location>
</feature>
<evidence type="ECO:0000256" key="1">
    <source>
        <dbReference type="ARBA" id="ARBA00004651"/>
    </source>
</evidence>
<comment type="similarity">
    <text evidence="2">Belongs to the AzlC family.</text>
</comment>
<keyword evidence="4" id="KW-1003">Cell membrane</keyword>
<feature type="compositionally biased region" description="Basic and acidic residues" evidence="8">
    <location>
        <begin position="238"/>
        <end position="260"/>
    </location>
</feature>
<keyword evidence="5 9" id="KW-0812">Transmembrane</keyword>
<dbReference type="EMBL" id="PGFB01000002">
    <property type="protein sequence ID" value="PJJ63320.1"/>
    <property type="molecule type" value="Genomic_DNA"/>
</dbReference>
<evidence type="ECO:0000256" key="2">
    <source>
        <dbReference type="ARBA" id="ARBA00010735"/>
    </source>
</evidence>
<keyword evidence="6 9" id="KW-1133">Transmembrane helix</keyword>
<feature type="transmembrane region" description="Helical" evidence="9">
    <location>
        <begin position="12"/>
        <end position="36"/>
    </location>
</feature>
<evidence type="ECO:0000256" key="8">
    <source>
        <dbReference type="SAM" id="MobiDB-lite"/>
    </source>
</evidence>
<evidence type="ECO:0000313" key="10">
    <source>
        <dbReference type="EMBL" id="PJJ63320.1"/>
    </source>
</evidence>
<dbReference type="GO" id="GO:1903785">
    <property type="term" value="P:L-valine transmembrane transport"/>
    <property type="evidence" value="ECO:0007669"/>
    <property type="project" value="TreeGrafter"/>
</dbReference>
<feature type="region of interest" description="Disordered" evidence="8">
    <location>
        <begin position="231"/>
        <end position="260"/>
    </location>
</feature>
<dbReference type="OrthoDB" id="5195391at2"/>
<keyword evidence="11" id="KW-1185">Reference proteome</keyword>
<dbReference type="GO" id="GO:0005886">
    <property type="term" value="C:plasma membrane"/>
    <property type="evidence" value="ECO:0007669"/>
    <property type="project" value="UniProtKB-SubCell"/>
</dbReference>
<dbReference type="AlphaFoldDB" id="A0A2M9BZ26"/>
<keyword evidence="7 9" id="KW-0472">Membrane</keyword>
<keyword evidence="3" id="KW-0813">Transport</keyword>
<accession>A0A2M9BZ26</accession>
<feature type="transmembrane region" description="Helical" evidence="9">
    <location>
        <begin position="208"/>
        <end position="225"/>
    </location>
</feature>
<evidence type="ECO:0000256" key="9">
    <source>
        <dbReference type="SAM" id="Phobius"/>
    </source>
</evidence>
<dbReference type="InterPro" id="IPR011606">
    <property type="entry name" value="Brnchd-chn_aa_trnsp_permease"/>
</dbReference>
<dbReference type="RefSeq" id="WP_100343841.1">
    <property type="nucleotide sequence ID" value="NZ_PGFB01000002.1"/>
</dbReference>